<name>A0ABW0T0T4_9GAMM</name>
<comment type="caution">
    <text evidence="1">The sequence shown here is derived from an EMBL/GenBank/DDBJ whole genome shotgun (WGS) entry which is preliminary data.</text>
</comment>
<keyword evidence="2" id="KW-1185">Reference proteome</keyword>
<dbReference type="InterPro" id="IPR014917">
    <property type="entry name" value="DUF1800"/>
</dbReference>
<evidence type="ECO:0000313" key="2">
    <source>
        <dbReference type="Proteomes" id="UP001596111"/>
    </source>
</evidence>
<proteinExistence type="predicted"/>
<evidence type="ECO:0000313" key="1">
    <source>
        <dbReference type="EMBL" id="MFC5582463.1"/>
    </source>
</evidence>
<dbReference type="EMBL" id="JBHSNG010000018">
    <property type="protein sequence ID" value="MFC5582463.1"/>
    <property type="molecule type" value="Genomic_DNA"/>
</dbReference>
<reference evidence="2" key="1">
    <citation type="journal article" date="2019" name="Int. J. Syst. Evol. Microbiol.">
        <title>The Global Catalogue of Microorganisms (GCM) 10K type strain sequencing project: providing services to taxonomists for standard genome sequencing and annotation.</title>
        <authorList>
            <consortium name="The Broad Institute Genomics Platform"/>
            <consortium name="The Broad Institute Genome Sequencing Center for Infectious Disease"/>
            <person name="Wu L."/>
            <person name="Ma J."/>
        </authorList>
    </citation>
    <scope>NUCLEOTIDE SEQUENCE [LARGE SCALE GENOMIC DNA]</scope>
    <source>
        <strain evidence="2">CGMCC 1.13587</strain>
    </source>
</reference>
<protein>
    <submittedName>
        <fullName evidence="1">DUF1800 domain-containing protein</fullName>
    </submittedName>
</protein>
<gene>
    <name evidence="1" type="ORF">ACFPPB_15185</name>
</gene>
<accession>A0ABW0T0T4</accession>
<sequence>MLPDSIHRSGIAIRLRWLPLALAGLIPLAVPAQAARSLSHDDVAWLQRVGFGIDSASVARYRQLGRARYLDEELAGRNDSLPPAIEALINSYDVVDTPPAQLLMAYRDQQKQFKNAAEGADKEAAKKALQQYRKKLYQQDAQVALLHAIYGGDQLKEQMVWFWLNHFSVYAAKGRVRLVAIDYAEHAIRPHALGKFRDLLMATLKSPAMLEYLDNAKNIKGKTNENYARELMELHTMGVGSGYTQQDVQQLALILTGAGVAPPREGRPGRFGGRRRPGFVRDGLFAFNPNRHDFGDKTFLGHTIKGSGYGEIEQAVTLITRQPACAQFVSRQLAEYFVADQPPPALVSAMAQTFQRTDGDIAAVLRTMFDSPALTASYGKKFKDPTQFLVSAMRLAYDGKPIGNAAPLVNWLNQMGEPVFGRITPDGWPLDAAGWSGSGQMAKRFDVARAIGSGRNRLFMTDDDAPGSRPDMPAPNPPALNSPLYRAAIEPYLSEATRTALGKAQSPAEWNTFMLSSPDFSYR</sequence>
<dbReference type="Proteomes" id="UP001596111">
    <property type="component" value="Unassembled WGS sequence"/>
</dbReference>
<dbReference type="RefSeq" id="WP_377328574.1">
    <property type="nucleotide sequence ID" value="NZ_JBHSNG010000018.1"/>
</dbReference>
<organism evidence="1 2">
    <name type="scientific">Rhodanobacter terrae</name>
    <dbReference type="NCBI Taxonomy" id="418647"/>
    <lineage>
        <taxon>Bacteria</taxon>
        <taxon>Pseudomonadati</taxon>
        <taxon>Pseudomonadota</taxon>
        <taxon>Gammaproteobacteria</taxon>
        <taxon>Lysobacterales</taxon>
        <taxon>Rhodanobacteraceae</taxon>
        <taxon>Rhodanobacter</taxon>
    </lineage>
</organism>
<dbReference type="Pfam" id="PF08811">
    <property type="entry name" value="DUF1800"/>
    <property type="match status" value="1"/>
</dbReference>